<dbReference type="PANTHER" id="PTHR43792:SF1">
    <property type="entry name" value="N-ACETYLTRANSFERASE DOMAIN-CONTAINING PROTEIN"/>
    <property type="match status" value="1"/>
</dbReference>
<dbReference type="Proteomes" id="UP001215231">
    <property type="component" value="Chromosome"/>
</dbReference>
<dbReference type="InterPro" id="IPR000182">
    <property type="entry name" value="GNAT_dom"/>
</dbReference>
<dbReference type="InterPro" id="IPR016181">
    <property type="entry name" value="Acyl_CoA_acyltransferase"/>
</dbReference>
<evidence type="ECO:0000259" key="1">
    <source>
        <dbReference type="Pfam" id="PF13302"/>
    </source>
</evidence>
<organism evidence="2 3">
    <name type="scientific">Thalassomonas haliotis</name>
    <dbReference type="NCBI Taxonomy" id="485448"/>
    <lineage>
        <taxon>Bacteria</taxon>
        <taxon>Pseudomonadati</taxon>
        <taxon>Pseudomonadota</taxon>
        <taxon>Gammaproteobacteria</taxon>
        <taxon>Alteromonadales</taxon>
        <taxon>Colwelliaceae</taxon>
        <taxon>Thalassomonas</taxon>
    </lineage>
</organism>
<gene>
    <name evidence="2" type="ORF">H3N35_10705</name>
</gene>
<dbReference type="Pfam" id="PF13302">
    <property type="entry name" value="Acetyltransf_3"/>
    <property type="match status" value="1"/>
</dbReference>
<dbReference type="PANTHER" id="PTHR43792">
    <property type="entry name" value="GNAT FAMILY, PUTATIVE (AFU_ORTHOLOGUE AFUA_3G00765)-RELATED-RELATED"/>
    <property type="match status" value="1"/>
</dbReference>
<accession>A0ABY7VK27</accession>
<dbReference type="RefSeq" id="WP_274054308.1">
    <property type="nucleotide sequence ID" value="NZ_CP059693.1"/>
</dbReference>
<feature type="domain" description="N-acetyltransferase" evidence="1">
    <location>
        <begin position="12"/>
        <end position="150"/>
    </location>
</feature>
<reference evidence="2 3" key="1">
    <citation type="journal article" date="2022" name="Mar. Drugs">
        <title>Bioassay-Guided Fractionation Leads to the Detection of Cholic Acid Generated by the Rare Thalassomonas sp.</title>
        <authorList>
            <person name="Pheiffer F."/>
            <person name="Schneider Y.K."/>
            <person name="Hansen E.H."/>
            <person name="Andersen J.H."/>
            <person name="Isaksson J."/>
            <person name="Busche T."/>
            <person name="R C."/>
            <person name="Kalinowski J."/>
            <person name="Zyl L.V."/>
            <person name="Trindade M."/>
        </authorList>
    </citation>
    <scope>NUCLEOTIDE SEQUENCE [LARGE SCALE GENOMIC DNA]</scope>
    <source>
        <strain evidence="2 3">A5K-61T</strain>
    </source>
</reference>
<sequence length="179" mass="20977">MQYEMRSFTTERLFMRPTEPKDKPLFFSLYTDAKVMRKICPPFTEQEAEEAFNRTLSQTDRFGNKRLNWTIREQVTNQDIGFVGLTWDKAQNQPSIGVMLLRHANGKSLPEEAVGALVEYGLHYLSVSRVYAVFDKNNLASQRIVKKLGFIINTLDDENWFNSYVEQNHLAHHYLKECY</sequence>
<proteinExistence type="predicted"/>
<protein>
    <submittedName>
        <fullName evidence="2">GNAT family N-acetyltransferase</fullName>
    </submittedName>
</protein>
<dbReference type="InterPro" id="IPR051531">
    <property type="entry name" value="N-acetyltransferase"/>
</dbReference>
<name>A0ABY7VK27_9GAMM</name>
<dbReference type="Gene3D" id="3.40.630.30">
    <property type="match status" value="1"/>
</dbReference>
<dbReference type="EMBL" id="CP059693">
    <property type="protein sequence ID" value="WDE13860.1"/>
    <property type="molecule type" value="Genomic_DNA"/>
</dbReference>
<keyword evidence="3" id="KW-1185">Reference proteome</keyword>
<evidence type="ECO:0000313" key="3">
    <source>
        <dbReference type="Proteomes" id="UP001215231"/>
    </source>
</evidence>
<dbReference type="SUPFAM" id="SSF55729">
    <property type="entry name" value="Acyl-CoA N-acyltransferases (Nat)"/>
    <property type="match status" value="1"/>
</dbReference>
<evidence type="ECO:0000313" key="2">
    <source>
        <dbReference type="EMBL" id="WDE13860.1"/>
    </source>
</evidence>